<accession>A0A840CI57</accession>
<dbReference type="Proteomes" id="UP000555103">
    <property type="component" value="Unassembled WGS sequence"/>
</dbReference>
<organism evidence="2 3">
    <name type="scientific">Dysgonomonas hofstadii</name>
    <dbReference type="NCBI Taxonomy" id="637886"/>
    <lineage>
        <taxon>Bacteria</taxon>
        <taxon>Pseudomonadati</taxon>
        <taxon>Bacteroidota</taxon>
        <taxon>Bacteroidia</taxon>
        <taxon>Bacteroidales</taxon>
        <taxon>Dysgonomonadaceae</taxon>
        <taxon>Dysgonomonas</taxon>
    </lineage>
</organism>
<keyword evidence="3" id="KW-1185">Reference proteome</keyword>
<gene>
    <name evidence="2" type="ORF">GGR21_000778</name>
</gene>
<dbReference type="EMBL" id="JACIEP010000002">
    <property type="protein sequence ID" value="MBB4034891.1"/>
    <property type="molecule type" value="Genomic_DNA"/>
</dbReference>
<sequence length="215" mass="24167">MDAVDRTNALIFADAIRHIFGINTPIYIPWGKNVPYEAGEFSNIQFVPEETILEELPTSEFGTNVFGAIMLEGGEYNMYDHDGSLVKKRFGDYTLPYSCIASFTRESNITKTEVLGSTGTVKEIYGKGDWQITIRGIAFNRRNGEKTTAHEQISTLSKWANVCDSIGVKSSMFRSKEIYNIVIETFSVQPIIGQWDAIPFQIDAISDEPIELYLP</sequence>
<comment type="caution">
    <text evidence="2">The sequence shown here is derived from an EMBL/GenBank/DDBJ whole genome shotgun (WGS) entry which is preliminary data.</text>
</comment>
<reference evidence="2 3" key="1">
    <citation type="submission" date="2020-08" db="EMBL/GenBank/DDBJ databases">
        <title>Genomic Encyclopedia of Type Strains, Phase IV (KMG-IV): sequencing the most valuable type-strain genomes for metagenomic binning, comparative biology and taxonomic classification.</title>
        <authorList>
            <person name="Goeker M."/>
        </authorList>
    </citation>
    <scope>NUCLEOTIDE SEQUENCE [LARGE SCALE GENOMIC DNA]</scope>
    <source>
        <strain evidence="2 3">DSM 104969</strain>
    </source>
</reference>
<evidence type="ECO:0000259" key="1">
    <source>
        <dbReference type="Pfam" id="PF19512"/>
    </source>
</evidence>
<proteinExistence type="predicted"/>
<dbReference type="AlphaFoldDB" id="A0A840CI57"/>
<dbReference type="RefSeq" id="WP_183305827.1">
    <property type="nucleotide sequence ID" value="NZ_JACIEP010000002.1"/>
</dbReference>
<dbReference type="Pfam" id="PF19512">
    <property type="entry name" value="DUF6046"/>
    <property type="match status" value="1"/>
</dbReference>
<feature type="domain" description="DUF6046" evidence="1">
    <location>
        <begin position="95"/>
        <end position="214"/>
    </location>
</feature>
<protein>
    <recommendedName>
        <fullName evidence="1">DUF6046 domain-containing protein</fullName>
    </recommendedName>
</protein>
<evidence type="ECO:0000313" key="3">
    <source>
        <dbReference type="Proteomes" id="UP000555103"/>
    </source>
</evidence>
<dbReference type="InterPro" id="IPR046109">
    <property type="entry name" value="DUF6046"/>
</dbReference>
<name>A0A840CI57_9BACT</name>
<evidence type="ECO:0000313" key="2">
    <source>
        <dbReference type="EMBL" id="MBB4034891.1"/>
    </source>
</evidence>